<dbReference type="InterPro" id="IPR016032">
    <property type="entry name" value="Sig_transdc_resp-reg_C-effctor"/>
</dbReference>
<dbReference type="Gene3D" id="1.10.10.10">
    <property type="entry name" value="Winged helix-like DNA-binding domain superfamily/Winged helix DNA-binding domain"/>
    <property type="match status" value="1"/>
</dbReference>
<dbReference type="SUPFAM" id="SSF52172">
    <property type="entry name" value="CheY-like"/>
    <property type="match status" value="1"/>
</dbReference>
<dbReference type="PROSITE" id="PS51755">
    <property type="entry name" value="OMPR_PHOB"/>
    <property type="match status" value="1"/>
</dbReference>
<dbReference type="Gene3D" id="6.10.250.690">
    <property type="match status" value="1"/>
</dbReference>
<evidence type="ECO:0000256" key="2">
    <source>
        <dbReference type="ARBA" id="ARBA00022490"/>
    </source>
</evidence>
<evidence type="ECO:0000256" key="4">
    <source>
        <dbReference type="ARBA" id="ARBA00023012"/>
    </source>
</evidence>
<feature type="domain" description="OmpR/PhoB-type" evidence="11">
    <location>
        <begin position="141"/>
        <end position="240"/>
    </location>
</feature>
<evidence type="ECO:0000259" key="11">
    <source>
        <dbReference type="PROSITE" id="PS51755"/>
    </source>
</evidence>
<evidence type="ECO:0000256" key="6">
    <source>
        <dbReference type="ARBA" id="ARBA00023125"/>
    </source>
</evidence>
<keyword evidence="5" id="KW-0805">Transcription regulation</keyword>
<feature type="domain" description="Response regulatory" evidence="10">
    <location>
        <begin position="6"/>
        <end position="119"/>
    </location>
</feature>
<keyword evidence="4" id="KW-0902">Two-component regulatory system</keyword>
<sequence>MEKAIRVLVIDDDWELCALLEEYLGPFGFSVMSVHDGEKGFRALQEETFDVVILDVMLPGRNGLDILRALRARSDVPVLMLTARGEDVDRIVGLELGADDYLPKPFNPRELLARLRALLRRSHRASAEEPAGRSEHSPARLDPIVIGDVSLSPATRTVLCGGEVVPLTTVEFNLLEVLMRSAGQVVPREDLSLKVLGRKLHPYDRSLDVHVSNLRKKLGDSSESGKRIKTVRSVGYLYVCV</sequence>
<feature type="DNA-binding region" description="OmpR/PhoB-type" evidence="9">
    <location>
        <begin position="141"/>
        <end position="240"/>
    </location>
</feature>
<evidence type="ECO:0000259" key="10">
    <source>
        <dbReference type="PROSITE" id="PS50110"/>
    </source>
</evidence>
<dbReference type="FunFam" id="3.40.50.2300:FF:000001">
    <property type="entry name" value="DNA-binding response regulator PhoB"/>
    <property type="match status" value="1"/>
</dbReference>
<evidence type="ECO:0000256" key="9">
    <source>
        <dbReference type="PROSITE-ProRule" id="PRU01091"/>
    </source>
</evidence>
<keyword evidence="7" id="KW-0804">Transcription</keyword>
<protein>
    <submittedName>
        <fullName evidence="12">Response regulator transcription factor</fullName>
    </submittedName>
</protein>
<dbReference type="GO" id="GO:0000976">
    <property type="term" value="F:transcription cis-regulatory region binding"/>
    <property type="evidence" value="ECO:0007669"/>
    <property type="project" value="TreeGrafter"/>
</dbReference>
<dbReference type="SMART" id="SM00448">
    <property type="entry name" value="REC"/>
    <property type="match status" value="1"/>
</dbReference>
<feature type="modified residue" description="4-aspartylphosphate" evidence="8">
    <location>
        <position position="55"/>
    </location>
</feature>
<dbReference type="GO" id="GO:0032993">
    <property type="term" value="C:protein-DNA complex"/>
    <property type="evidence" value="ECO:0007669"/>
    <property type="project" value="TreeGrafter"/>
</dbReference>
<dbReference type="SUPFAM" id="SSF46894">
    <property type="entry name" value="C-terminal effector domain of the bipartite response regulators"/>
    <property type="match status" value="1"/>
</dbReference>
<dbReference type="Gene3D" id="3.40.50.2300">
    <property type="match status" value="1"/>
</dbReference>
<evidence type="ECO:0000313" key="12">
    <source>
        <dbReference type="EMBL" id="HFK98294.1"/>
    </source>
</evidence>
<keyword evidence="6 9" id="KW-0238">DNA-binding</keyword>
<dbReference type="SMART" id="SM00862">
    <property type="entry name" value="Trans_reg_C"/>
    <property type="match status" value="1"/>
</dbReference>
<dbReference type="CDD" id="cd00383">
    <property type="entry name" value="trans_reg_C"/>
    <property type="match status" value="1"/>
</dbReference>
<comment type="caution">
    <text evidence="12">The sequence shown here is derived from an EMBL/GenBank/DDBJ whole genome shotgun (WGS) entry which is preliminary data.</text>
</comment>
<reference evidence="12" key="1">
    <citation type="journal article" date="2020" name="mSystems">
        <title>Genome- and Community-Level Interaction Insights into Carbon Utilization and Element Cycling Functions of Hydrothermarchaeota in Hydrothermal Sediment.</title>
        <authorList>
            <person name="Zhou Z."/>
            <person name="Liu Y."/>
            <person name="Xu W."/>
            <person name="Pan J."/>
            <person name="Luo Z.H."/>
            <person name="Li M."/>
        </authorList>
    </citation>
    <scope>NUCLEOTIDE SEQUENCE [LARGE SCALE GENOMIC DNA]</scope>
    <source>
        <strain evidence="12">SpSt-456</strain>
    </source>
</reference>
<dbReference type="PANTHER" id="PTHR48111:SF39">
    <property type="entry name" value="TRANSCRIPTIONAL REGULATORY PROTEIN CPXR"/>
    <property type="match status" value="1"/>
</dbReference>
<gene>
    <name evidence="12" type="ORF">ENS06_13360</name>
</gene>
<keyword evidence="3 8" id="KW-0597">Phosphoprotein</keyword>
<proteinExistence type="predicted"/>
<dbReference type="InterPro" id="IPR011006">
    <property type="entry name" value="CheY-like_superfamily"/>
</dbReference>
<dbReference type="InterPro" id="IPR001867">
    <property type="entry name" value="OmpR/PhoB-type_DNA-bd"/>
</dbReference>
<dbReference type="PANTHER" id="PTHR48111">
    <property type="entry name" value="REGULATOR OF RPOS"/>
    <property type="match status" value="1"/>
</dbReference>
<dbReference type="InterPro" id="IPR036388">
    <property type="entry name" value="WH-like_DNA-bd_sf"/>
</dbReference>
<evidence type="ECO:0000256" key="7">
    <source>
        <dbReference type="ARBA" id="ARBA00023163"/>
    </source>
</evidence>
<evidence type="ECO:0000256" key="8">
    <source>
        <dbReference type="PROSITE-ProRule" id="PRU00169"/>
    </source>
</evidence>
<dbReference type="GO" id="GO:0000156">
    <property type="term" value="F:phosphorelay response regulator activity"/>
    <property type="evidence" value="ECO:0007669"/>
    <property type="project" value="TreeGrafter"/>
</dbReference>
<organism evidence="12">
    <name type="scientific">Desulfacinum infernum</name>
    <dbReference type="NCBI Taxonomy" id="35837"/>
    <lineage>
        <taxon>Bacteria</taxon>
        <taxon>Pseudomonadati</taxon>
        <taxon>Thermodesulfobacteriota</taxon>
        <taxon>Syntrophobacteria</taxon>
        <taxon>Syntrophobacterales</taxon>
        <taxon>Syntrophobacteraceae</taxon>
        <taxon>Desulfacinum</taxon>
    </lineage>
</organism>
<accession>A0A831ZTD4</accession>
<name>A0A831ZTD4_9BACT</name>
<dbReference type="InterPro" id="IPR001789">
    <property type="entry name" value="Sig_transdc_resp-reg_receiver"/>
</dbReference>
<dbReference type="EMBL" id="DSTK01000039">
    <property type="protein sequence ID" value="HFK98294.1"/>
    <property type="molecule type" value="Genomic_DNA"/>
</dbReference>
<evidence type="ECO:0000256" key="1">
    <source>
        <dbReference type="ARBA" id="ARBA00004496"/>
    </source>
</evidence>
<dbReference type="Pfam" id="PF00072">
    <property type="entry name" value="Response_reg"/>
    <property type="match status" value="1"/>
</dbReference>
<dbReference type="GO" id="GO:0006355">
    <property type="term" value="P:regulation of DNA-templated transcription"/>
    <property type="evidence" value="ECO:0007669"/>
    <property type="project" value="InterPro"/>
</dbReference>
<evidence type="ECO:0000256" key="5">
    <source>
        <dbReference type="ARBA" id="ARBA00023015"/>
    </source>
</evidence>
<evidence type="ECO:0000256" key="3">
    <source>
        <dbReference type="ARBA" id="ARBA00022553"/>
    </source>
</evidence>
<comment type="subcellular location">
    <subcellularLocation>
        <location evidence="1">Cytoplasm</location>
    </subcellularLocation>
</comment>
<dbReference type="InterPro" id="IPR039420">
    <property type="entry name" value="WalR-like"/>
</dbReference>
<keyword evidence="2" id="KW-0963">Cytoplasm</keyword>
<dbReference type="AlphaFoldDB" id="A0A831ZTD4"/>
<dbReference type="Pfam" id="PF00486">
    <property type="entry name" value="Trans_reg_C"/>
    <property type="match status" value="1"/>
</dbReference>
<dbReference type="GO" id="GO:0005829">
    <property type="term" value="C:cytosol"/>
    <property type="evidence" value="ECO:0007669"/>
    <property type="project" value="TreeGrafter"/>
</dbReference>
<dbReference type="PROSITE" id="PS50110">
    <property type="entry name" value="RESPONSE_REGULATORY"/>
    <property type="match status" value="1"/>
</dbReference>